<evidence type="ECO:0000256" key="1">
    <source>
        <dbReference type="ARBA" id="ARBA00004141"/>
    </source>
</evidence>
<protein>
    <recommendedName>
        <fullName evidence="8">HD domain-containing protein</fullName>
    </recommendedName>
</protein>
<dbReference type="PROSITE" id="PS50850">
    <property type="entry name" value="MFS"/>
    <property type="match status" value="1"/>
</dbReference>
<feature type="transmembrane region" description="Helical" evidence="3">
    <location>
        <begin position="136"/>
        <end position="154"/>
    </location>
</feature>
<evidence type="ECO:0008006" key="8">
    <source>
        <dbReference type="Google" id="ProtNLM"/>
    </source>
</evidence>
<dbReference type="InterPro" id="IPR017771">
    <property type="entry name" value="Cyanamide_hydratase_HD"/>
</dbReference>
<dbReference type="GO" id="GO:0016020">
    <property type="term" value="C:membrane"/>
    <property type="evidence" value="ECO:0007669"/>
    <property type="project" value="UniProtKB-SubCell"/>
</dbReference>
<dbReference type="EMBL" id="PNEN01000564">
    <property type="protein sequence ID" value="PPJ54409.1"/>
    <property type="molecule type" value="Genomic_DNA"/>
</dbReference>
<dbReference type="OrthoDB" id="6499973at2759"/>
<dbReference type="InterPro" id="IPR006674">
    <property type="entry name" value="HD_domain"/>
</dbReference>
<comment type="subcellular location">
    <subcellularLocation>
        <location evidence="1">Membrane</location>
        <topology evidence="1">Multi-pass membrane protein</topology>
    </subcellularLocation>
</comment>
<evidence type="ECO:0000259" key="4">
    <source>
        <dbReference type="PROSITE" id="PS50850"/>
    </source>
</evidence>
<dbReference type="PROSITE" id="PS51831">
    <property type="entry name" value="HD"/>
    <property type="match status" value="1"/>
</dbReference>
<name>A0A2S6C3V1_9PEZI</name>
<feature type="transmembrane region" description="Helical" evidence="3">
    <location>
        <begin position="255"/>
        <end position="275"/>
    </location>
</feature>
<feature type="transmembrane region" description="Helical" evidence="3">
    <location>
        <begin position="424"/>
        <end position="445"/>
    </location>
</feature>
<feature type="domain" description="Major facilitator superfamily (MFS) profile" evidence="4">
    <location>
        <begin position="98"/>
        <end position="479"/>
    </location>
</feature>
<keyword evidence="3" id="KW-0812">Transmembrane</keyword>
<keyword evidence="7" id="KW-1185">Reference proteome</keyword>
<dbReference type="InterPro" id="IPR036259">
    <property type="entry name" value="MFS_trans_sf"/>
</dbReference>
<dbReference type="GO" id="GO:0022857">
    <property type="term" value="F:transmembrane transporter activity"/>
    <property type="evidence" value="ECO:0007669"/>
    <property type="project" value="InterPro"/>
</dbReference>
<dbReference type="PANTHER" id="PTHR35569:SF1">
    <property type="entry name" value="CYANAMIDE HYDRATASE DDI2-RELATED"/>
    <property type="match status" value="1"/>
</dbReference>
<evidence type="ECO:0000259" key="5">
    <source>
        <dbReference type="PROSITE" id="PS51831"/>
    </source>
</evidence>
<dbReference type="Proteomes" id="UP000237631">
    <property type="component" value="Unassembled WGS sequence"/>
</dbReference>
<reference evidence="7" key="1">
    <citation type="journal article" date="2017" name="bioRxiv">
        <title>Conservation of a gene cluster reveals novel cercosporin biosynthetic mechanisms and extends production to the genus Colletotrichum.</title>
        <authorList>
            <person name="de Jonge R."/>
            <person name="Ebert M.K."/>
            <person name="Huitt-Roehl C.R."/>
            <person name="Pal P."/>
            <person name="Suttle J.C."/>
            <person name="Spanner R.E."/>
            <person name="Neubauer J.D."/>
            <person name="Jurick W.M.II."/>
            <person name="Stott K.A."/>
            <person name="Secor G.A."/>
            <person name="Thomma B.P.H.J."/>
            <person name="Van de Peer Y."/>
            <person name="Townsend C.A."/>
            <person name="Bolton M.D."/>
        </authorList>
    </citation>
    <scope>NUCLEOTIDE SEQUENCE [LARGE SCALE GENOMIC DNA]</scope>
    <source>
        <strain evidence="7">CBS538.71</strain>
    </source>
</reference>
<dbReference type="Gene3D" id="1.20.1250.20">
    <property type="entry name" value="MFS general substrate transporter like domains"/>
    <property type="match status" value="1"/>
</dbReference>
<evidence type="ECO:0000313" key="6">
    <source>
        <dbReference type="EMBL" id="PPJ54409.1"/>
    </source>
</evidence>
<feature type="transmembrane region" description="Helical" evidence="3">
    <location>
        <begin position="296"/>
        <end position="319"/>
    </location>
</feature>
<keyword evidence="3" id="KW-1133">Transmembrane helix</keyword>
<gene>
    <name evidence="6" type="ORF">CBER1_07366</name>
</gene>
<feature type="transmembrane region" description="Helical" evidence="3">
    <location>
        <begin position="362"/>
        <end position="382"/>
    </location>
</feature>
<feature type="transmembrane region" description="Helical" evidence="3">
    <location>
        <begin position="161"/>
        <end position="182"/>
    </location>
</feature>
<feature type="transmembrane region" description="Helical" evidence="3">
    <location>
        <begin position="188"/>
        <end position="211"/>
    </location>
</feature>
<feature type="compositionally biased region" description="Polar residues" evidence="2">
    <location>
        <begin position="19"/>
        <end position="28"/>
    </location>
</feature>
<feature type="transmembrane region" description="Helical" evidence="3">
    <location>
        <begin position="223"/>
        <end position="243"/>
    </location>
</feature>
<dbReference type="Gene3D" id="1.10.3210.10">
    <property type="entry name" value="Hypothetical protein af1432"/>
    <property type="match status" value="1"/>
</dbReference>
<evidence type="ECO:0000313" key="7">
    <source>
        <dbReference type="Proteomes" id="UP000237631"/>
    </source>
</evidence>
<dbReference type="Pfam" id="PF07690">
    <property type="entry name" value="MFS_1"/>
    <property type="match status" value="1"/>
</dbReference>
<dbReference type="InterPro" id="IPR011701">
    <property type="entry name" value="MFS"/>
</dbReference>
<proteinExistence type="predicted"/>
<feature type="region of interest" description="Disordered" evidence="2">
    <location>
        <begin position="1"/>
        <end position="62"/>
    </location>
</feature>
<feature type="domain" description="HD" evidence="5">
    <location>
        <begin position="532"/>
        <end position="644"/>
    </location>
</feature>
<keyword evidence="3" id="KW-0472">Membrane</keyword>
<feature type="transmembrane region" description="Helical" evidence="3">
    <location>
        <begin position="331"/>
        <end position="350"/>
    </location>
</feature>
<feature type="transmembrane region" description="Helical" evidence="3">
    <location>
        <begin position="388"/>
        <end position="412"/>
    </location>
</feature>
<dbReference type="AlphaFoldDB" id="A0A2S6C3V1"/>
<sequence>MSKPHEPYDQAEKGERDLTSTAGSGESFSSHDDFERIEQHEEPSLQDPDEIRSTQLSTTRASHDLRRTASNVLAKVASRLTTHSIVDPPPPPDGGLHAWTQVAMGTICAMTTWGLVNSYGAFQSYYTLNLGLPASTVSWIGSVQNFLTFFIGVFSGRALDAGFFMPALIIGATVQVLGIFLTSLSTKYWQLMLTQGIMTGLGGGIFFTPAMGLIGTYFSGKRALAMGMASAGSSVGGIIYPTLVQQLLPRLGFAWTARVLGFLNLGLLIVVMIFMRPRLPPRRSGPIVDLSAFKEPTYVFLTACCFFIIWAIYFTLYYISSYAIEVAGVSFTSALNLTIIINGVGLPARIVPSFLAARFGQLNTQVPILLVLTVVAFSWIAVRDNTGLYIFTVIYGIVSAAFQGLVPSTVASITPEMNKFGTRLGMAFGILSFAALTGPSIGGALQGAMDGSYLGAQLWSATANLKGRINIMSKQQASEFGWDAVPRNRSNVPSEAESKTAPIDINFEAIWPKTSVVKQADEYAKAHLTKETYNHSLRVYCYGHAIITQHFPTWSSSPSFFETWALTCLFHDISTTAENLQSTHLSFEFHGGFLALQNLQSFGSPQPQAESVCEAIIRHQDPGETGTISRMGQLVQLATEFDNMGWQPYLIHRDVIELVVEKFPRLKWSGCFAGVIQKEIEAKPWCHTTAIPGFKEAVEGNEVMRPYD</sequence>
<evidence type="ECO:0000256" key="2">
    <source>
        <dbReference type="SAM" id="MobiDB-lite"/>
    </source>
</evidence>
<comment type="caution">
    <text evidence="6">The sequence shown here is derived from an EMBL/GenBank/DDBJ whole genome shotgun (WGS) entry which is preliminary data.</text>
</comment>
<dbReference type="NCBIfam" id="TIGR03401">
    <property type="entry name" value="cyanamide_fam"/>
    <property type="match status" value="1"/>
</dbReference>
<dbReference type="CDD" id="cd00077">
    <property type="entry name" value="HDc"/>
    <property type="match status" value="1"/>
</dbReference>
<dbReference type="InterPro" id="IPR020846">
    <property type="entry name" value="MFS_dom"/>
</dbReference>
<dbReference type="PANTHER" id="PTHR35569">
    <property type="entry name" value="CYANAMIDE HYDRATASE DDI2-RELATED"/>
    <property type="match status" value="1"/>
</dbReference>
<feature type="transmembrane region" description="Helical" evidence="3">
    <location>
        <begin position="98"/>
        <end position="116"/>
    </location>
</feature>
<feature type="compositionally biased region" description="Basic and acidic residues" evidence="2">
    <location>
        <begin position="1"/>
        <end position="18"/>
    </location>
</feature>
<dbReference type="SUPFAM" id="SSF103473">
    <property type="entry name" value="MFS general substrate transporter"/>
    <property type="match status" value="1"/>
</dbReference>
<accession>A0A2S6C3V1</accession>
<dbReference type="InterPro" id="IPR003607">
    <property type="entry name" value="HD/PDEase_dom"/>
</dbReference>
<evidence type="ECO:0000256" key="3">
    <source>
        <dbReference type="SAM" id="Phobius"/>
    </source>
</evidence>
<organism evidence="6 7">
    <name type="scientific">Cercospora berteroae</name>
    <dbReference type="NCBI Taxonomy" id="357750"/>
    <lineage>
        <taxon>Eukaryota</taxon>
        <taxon>Fungi</taxon>
        <taxon>Dikarya</taxon>
        <taxon>Ascomycota</taxon>
        <taxon>Pezizomycotina</taxon>
        <taxon>Dothideomycetes</taxon>
        <taxon>Dothideomycetidae</taxon>
        <taxon>Mycosphaerellales</taxon>
        <taxon>Mycosphaerellaceae</taxon>
        <taxon>Cercospora</taxon>
    </lineage>
</organism>
<feature type="compositionally biased region" description="Basic and acidic residues" evidence="2">
    <location>
        <begin position="29"/>
        <end position="43"/>
    </location>
</feature>
<dbReference type="SUPFAM" id="SSF109604">
    <property type="entry name" value="HD-domain/PDEase-like"/>
    <property type="match status" value="1"/>
</dbReference>